<evidence type="ECO:0000256" key="1">
    <source>
        <dbReference type="SAM" id="MobiDB-lite"/>
    </source>
</evidence>
<comment type="caution">
    <text evidence="3">The sequence shown here is derived from an EMBL/GenBank/DDBJ whole genome shotgun (WGS) entry which is preliminary data.</text>
</comment>
<name>A0A6M1S7F3_9HYPH</name>
<dbReference type="Proteomes" id="UP000477849">
    <property type="component" value="Unassembled WGS sequence"/>
</dbReference>
<dbReference type="EMBL" id="JAAKZH010000010">
    <property type="protein sequence ID" value="NGO66281.1"/>
    <property type="molecule type" value="Genomic_DNA"/>
</dbReference>
<gene>
    <name evidence="3" type="ORF">G6N76_21700</name>
</gene>
<evidence type="ECO:0000256" key="2">
    <source>
        <dbReference type="SAM" id="Phobius"/>
    </source>
</evidence>
<dbReference type="AlphaFoldDB" id="A0A6M1S7F3"/>
<reference evidence="3 4" key="1">
    <citation type="submission" date="2020-02" db="EMBL/GenBank/DDBJ databases">
        <title>Genome sequence of the type strain CCBAU10050 of Rhizobium daejeonense.</title>
        <authorList>
            <person name="Gao J."/>
            <person name="Sun J."/>
        </authorList>
    </citation>
    <scope>NUCLEOTIDE SEQUENCE [LARGE SCALE GENOMIC DNA]</scope>
    <source>
        <strain evidence="3 4">CCBAU10050</strain>
    </source>
</reference>
<organism evidence="3 4">
    <name type="scientific">Rhizobium daejeonense</name>
    <dbReference type="NCBI Taxonomy" id="240521"/>
    <lineage>
        <taxon>Bacteria</taxon>
        <taxon>Pseudomonadati</taxon>
        <taxon>Pseudomonadota</taxon>
        <taxon>Alphaproteobacteria</taxon>
        <taxon>Hyphomicrobiales</taxon>
        <taxon>Rhizobiaceae</taxon>
        <taxon>Rhizobium/Agrobacterium group</taxon>
        <taxon>Rhizobium</taxon>
    </lineage>
</organism>
<feature type="transmembrane region" description="Helical" evidence="2">
    <location>
        <begin position="32"/>
        <end position="50"/>
    </location>
</feature>
<keyword evidence="2" id="KW-1133">Transmembrane helix</keyword>
<protein>
    <submittedName>
        <fullName evidence="3">Uncharacterized protein</fullName>
    </submittedName>
</protein>
<feature type="region of interest" description="Disordered" evidence="1">
    <location>
        <begin position="1"/>
        <end position="20"/>
    </location>
</feature>
<keyword evidence="2" id="KW-0472">Membrane</keyword>
<keyword evidence="2" id="KW-0812">Transmembrane</keyword>
<keyword evidence="4" id="KW-1185">Reference proteome</keyword>
<sequence>MQFVTDQTTKRDQRTRAKTIAKSARMPETIDIVGMLFAMALLSLGLFLIAEEMTGRSVL</sequence>
<dbReference type="RefSeq" id="WP_163901416.1">
    <property type="nucleotide sequence ID" value="NZ_CP048427.1"/>
</dbReference>
<evidence type="ECO:0000313" key="4">
    <source>
        <dbReference type="Proteomes" id="UP000477849"/>
    </source>
</evidence>
<accession>A0A6M1S7F3</accession>
<proteinExistence type="predicted"/>
<evidence type="ECO:0000313" key="3">
    <source>
        <dbReference type="EMBL" id="NGO66281.1"/>
    </source>
</evidence>